<feature type="domain" description="Large ribosomal subunit protein uL15/eL18" evidence="6">
    <location>
        <begin position="159"/>
        <end position="231"/>
    </location>
</feature>
<dbReference type="PANTHER" id="PTHR12934">
    <property type="entry name" value="50S RIBOSOMAL PROTEIN L15"/>
    <property type="match status" value="1"/>
</dbReference>
<evidence type="ECO:0000256" key="4">
    <source>
        <dbReference type="RuleBase" id="RU003888"/>
    </source>
</evidence>
<keyword evidence="3 4" id="KW-0687">Ribonucleoprotein</keyword>
<comment type="similarity">
    <text evidence="1 4">Belongs to the universal ribosomal protein uL15 family.</text>
</comment>
<dbReference type="Proteomes" id="UP001633002">
    <property type="component" value="Unassembled WGS sequence"/>
</dbReference>
<reference evidence="7 8" key="1">
    <citation type="submission" date="2024-09" db="EMBL/GenBank/DDBJ databases">
        <title>Chromosome-scale assembly of Riccia sorocarpa.</title>
        <authorList>
            <person name="Paukszto L."/>
        </authorList>
    </citation>
    <scope>NUCLEOTIDE SEQUENCE [LARGE SCALE GENOMIC DNA]</scope>
    <source>
        <strain evidence="7">LP-2024</strain>
        <tissue evidence="7">Aerial parts of the thallus</tissue>
    </source>
</reference>
<evidence type="ECO:0000313" key="7">
    <source>
        <dbReference type="EMBL" id="KAL3700358.1"/>
    </source>
</evidence>
<dbReference type="EMBL" id="JBJQOH010000001">
    <property type="protein sequence ID" value="KAL3700358.1"/>
    <property type="molecule type" value="Genomic_DNA"/>
</dbReference>
<accession>A0ABD3I9I1</accession>
<evidence type="ECO:0000313" key="8">
    <source>
        <dbReference type="Proteomes" id="UP001633002"/>
    </source>
</evidence>
<evidence type="ECO:0000256" key="5">
    <source>
        <dbReference type="SAM" id="MobiDB-lite"/>
    </source>
</evidence>
<dbReference type="InterPro" id="IPR036227">
    <property type="entry name" value="Ribosomal_uL15/eL18_sf"/>
</dbReference>
<dbReference type="SUPFAM" id="SSF52080">
    <property type="entry name" value="Ribosomal proteins L15p and L18e"/>
    <property type="match status" value="1"/>
</dbReference>
<dbReference type="PROSITE" id="PS00475">
    <property type="entry name" value="RIBOSOMAL_L15"/>
    <property type="match status" value="1"/>
</dbReference>
<gene>
    <name evidence="7" type="ORF">R1sor_018380</name>
</gene>
<evidence type="ECO:0000256" key="3">
    <source>
        <dbReference type="ARBA" id="ARBA00023274"/>
    </source>
</evidence>
<evidence type="ECO:0000259" key="6">
    <source>
        <dbReference type="Pfam" id="PF00828"/>
    </source>
</evidence>
<dbReference type="InterPro" id="IPR005749">
    <property type="entry name" value="Ribosomal_uL15_bac-type"/>
</dbReference>
<dbReference type="GO" id="GO:1990904">
    <property type="term" value="C:ribonucleoprotein complex"/>
    <property type="evidence" value="ECO:0007669"/>
    <property type="project" value="UniProtKB-KW"/>
</dbReference>
<dbReference type="Gene3D" id="3.100.10.10">
    <property type="match status" value="1"/>
</dbReference>
<dbReference type="AlphaFoldDB" id="A0ABD3I9I1"/>
<proteinExistence type="inferred from homology"/>
<organism evidence="7 8">
    <name type="scientific">Riccia sorocarpa</name>
    <dbReference type="NCBI Taxonomy" id="122646"/>
    <lineage>
        <taxon>Eukaryota</taxon>
        <taxon>Viridiplantae</taxon>
        <taxon>Streptophyta</taxon>
        <taxon>Embryophyta</taxon>
        <taxon>Marchantiophyta</taxon>
        <taxon>Marchantiopsida</taxon>
        <taxon>Marchantiidae</taxon>
        <taxon>Marchantiales</taxon>
        <taxon>Ricciaceae</taxon>
        <taxon>Riccia</taxon>
    </lineage>
</organism>
<feature type="region of interest" description="Disordered" evidence="5">
    <location>
        <begin position="81"/>
        <end position="101"/>
    </location>
</feature>
<evidence type="ECO:0000256" key="2">
    <source>
        <dbReference type="ARBA" id="ARBA00022980"/>
    </source>
</evidence>
<dbReference type="InterPro" id="IPR021131">
    <property type="entry name" value="Ribosomal_uL15/eL18"/>
</dbReference>
<evidence type="ECO:0000256" key="1">
    <source>
        <dbReference type="ARBA" id="ARBA00007320"/>
    </source>
</evidence>
<comment type="caution">
    <text evidence="7">The sequence shown here is derived from an EMBL/GenBank/DDBJ whole genome shotgun (WGS) entry which is preliminary data.</text>
</comment>
<sequence>MASLVAATTAVSPLQGGCAFQGNALSVKGISTSSAFVTGQKLQKCVTLPLRKKVAQVVKAQAQAQATAELEVEEVSERFRLGNLSPQPGSRKRNKRKGRGIAAGQGASCGFGMRGQNSRSGSGVRPGFEGGQMPLYRRLPKLKGIAGGMGAGLPKFVTVNLGDIAGVGFEEGEEVSLESLVSRRVINPSGREARLRLKILGDGELETKLTIKAGSFSASAREKLEAAGCTLVDVPGRKKWLPASYSKNQARADEYFAKKRGESSS</sequence>
<dbReference type="HAMAP" id="MF_01341">
    <property type="entry name" value="Ribosomal_uL15"/>
    <property type="match status" value="1"/>
</dbReference>
<dbReference type="InterPro" id="IPR030878">
    <property type="entry name" value="Ribosomal_uL15"/>
</dbReference>
<keyword evidence="2 4" id="KW-0689">Ribosomal protein</keyword>
<dbReference type="Pfam" id="PF00828">
    <property type="entry name" value="Ribosomal_L27A"/>
    <property type="match status" value="1"/>
</dbReference>
<dbReference type="GO" id="GO:0005840">
    <property type="term" value="C:ribosome"/>
    <property type="evidence" value="ECO:0007669"/>
    <property type="project" value="UniProtKB-KW"/>
</dbReference>
<keyword evidence="8" id="KW-1185">Reference proteome</keyword>
<protein>
    <recommendedName>
        <fullName evidence="6">Large ribosomal subunit protein uL15/eL18 domain-containing protein</fullName>
    </recommendedName>
</protein>
<dbReference type="PANTHER" id="PTHR12934:SF11">
    <property type="entry name" value="LARGE RIBOSOMAL SUBUNIT PROTEIN UL15M"/>
    <property type="match status" value="1"/>
</dbReference>
<dbReference type="NCBIfam" id="TIGR01071">
    <property type="entry name" value="rplO_bact"/>
    <property type="match status" value="1"/>
</dbReference>
<feature type="compositionally biased region" description="Basic residues" evidence="5">
    <location>
        <begin position="90"/>
        <end position="99"/>
    </location>
</feature>
<dbReference type="InterPro" id="IPR001196">
    <property type="entry name" value="Ribosomal_uL15_CS"/>
</dbReference>
<name>A0ABD3I9I1_9MARC</name>